<dbReference type="PROSITE" id="PS51483">
    <property type="entry name" value="B5"/>
    <property type="match status" value="1"/>
</dbReference>
<dbReference type="CDD" id="cd02796">
    <property type="entry name" value="tRNA_bind_bactPheRS"/>
    <property type="match status" value="1"/>
</dbReference>
<dbReference type="Gene3D" id="3.50.40.10">
    <property type="entry name" value="Phenylalanyl-trna Synthetase, Chain B, domain 3"/>
    <property type="match status" value="1"/>
</dbReference>
<keyword evidence="4 15" id="KW-0963">Cytoplasm</keyword>
<evidence type="ECO:0000256" key="6">
    <source>
        <dbReference type="ARBA" id="ARBA00022598"/>
    </source>
</evidence>
<dbReference type="InterPro" id="IPR045864">
    <property type="entry name" value="aa-tRNA-synth_II/BPL/LPL"/>
</dbReference>
<comment type="cofactor">
    <cofactor evidence="15">
        <name>Mg(2+)</name>
        <dbReference type="ChEBI" id="CHEBI:18420"/>
    </cofactor>
    <text evidence="15">Binds 2 magnesium ions per tetramer.</text>
</comment>
<organism evidence="20 21">
    <name type="scientific">Candidatus Bandiella euplotis</name>
    <dbReference type="NCBI Taxonomy" id="1664265"/>
    <lineage>
        <taxon>Bacteria</taxon>
        <taxon>Pseudomonadati</taxon>
        <taxon>Pseudomonadota</taxon>
        <taxon>Alphaproteobacteria</taxon>
        <taxon>Rickettsiales</taxon>
        <taxon>Candidatus Midichloriaceae</taxon>
        <taxon>Candidatus Bandiella</taxon>
    </lineage>
</organism>
<evidence type="ECO:0000259" key="17">
    <source>
        <dbReference type="PROSITE" id="PS50886"/>
    </source>
</evidence>
<dbReference type="SMART" id="SM00874">
    <property type="entry name" value="B5"/>
    <property type="match status" value="1"/>
</dbReference>
<keyword evidence="6 15" id="KW-0436">Ligase</keyword>
<dbReference type="RefSeq" id="WP_323732578.1">
    <property type="nucleotide sequence ID" value="NZ_CP110820.1"/>
</dbReference>
<evidence type="ECO:0000259" key="19">
    <source>
        <dbReference type="PROSITE" id="PS51483"/>
    </source>
</evidence>
<dbReference type="InterPro" id="IPR033714">
    <property type="entry name" value="tRNA_bind_bactPheRS"/>
</dbReference>
<keyword evidence="21" id="KW-1185">Reference proteome</keyword>
<evidence type="ECO:0000313" key="20">
    <source>
        <dbReference type="EMBL" id="WPX96892.1"/>
    </source>
</evidence>
<dbReference type="InterPro" id="IPR045060">
    <property type="entry name" value="Phe-tRNA-ligase_IIc_bsu"/>
</dbReference>
<keyword evidence="5 16" id="KW-0820">tRNA-binding</keyword>
<dbReference type="Pfam" id="PF01588">
    <property type="entry name" value="tRNA_bind"/>
    <property type="match status" value="1"/>
</dbReference>
<dbReference type="Gene3D" id="3.30.930.10">
    <property type="entry name" value="Bira Bifunctional Protein, Domain 2"/>
    <property type="match status" value="1"/>
</dbReference>
<evidence type="ECO:0000256" key="13">
    <source>
        <dbReference type="ARBA" id="ARBA00023146"/>
    </source>
</evidence>
<dbReference type="InterPro" id="IPR005146">
    <property type="entry name" value="B3/B4_tRNA-bd"/>
</dbReference>
<dbReference type="InterPro" id="IPR005121">
    <property type="entry name" value="Fdx_antiC-bd"/>
</dbReference>
<dbReference type="Pfam" id="PF03484">
    <property type="entry name" value="B5"/>
    <property type="match status" value="1"/>
</dbReference>
<dbReference type="Gene3D" id="3.30.70.380">
    <property type="entry name" value="Ferrodoxin-fold anticodon-binding domain"/>
    <property type="match status" value="1"/>
</dbReference>
<evidence type="ECO:0000256" key="2">
    <source>
        <dbReference type="ARBA" id="ARBA00008653"/>
    </source>
</evidence>
<evidence type="ECO:0000256" key="10">
    <source>
        <dbReference type="ARBA" id="ARBA00022842"/>
    </source>
</evidence>
<dbReference type="InterPro" id="IPR020825">
    <property type="entry name" value="Phe-tRNA_synthase-like_B3/B4"/>
</dbReference>
<evidence type="ECO:0000259" key="18">
    <source>
        <dbReference type="PROSITE" id="PS51447"/>
    </source>
</evidence>
<evidence type="ECO:0000256" key="16">
    <source>
        <dbReference type="PROSITE-ProRule" id="PRU00209"/>
    </source>
</evidence>
<keyword evidence="10 15" id="KW-0460">Magnesium</keyword>
<dbReference type="EMBL" id="CP110820">
    <property type="protein sequence ID" value="WPX96892.1"/>
    <property type="molecule type" value="Genomic_DNA"/>
</dbReference>
<dbReference type="Gene3D" id="3.30.56.10">
    <property type="match status" value="2"/>
</dbReference>
<dbReference type="InterPro" id="IPR004532">
    <property type="entry name" value="Phe-tRNA-ligase_IIc_bsu_bact"/>
</dbReference>
<feature type="domain" description="TRNA-binding" evidence="17">
    <location>
        <begin position="39"/>
        <end position="150"/>
    </location>
</feature>
<keyword evidence="9 15" id="KW-0067">ATP-binding</keyword>
<evidence type="ECO:0000256" key="1">
    <source>
        <dbReference type="ARBA" id="ARBA00004496"/>
    </source>
</evidence>
<dbReference type="HAMAP" id="MF_00283">
    <property type="entry name" value="Phe_tRNA_synth_beta1"/>
    <property type="match status" value="1"/>
</dbReference>
<feature type="domain" description="FDX-ACB" evidence="18">
    <location>
        <begin position="698"/>
        <end position="791"/>
    </location>
</feature>
<dbReference type="PROSITE" id="PS50886">
    <property type="entry name" value="TRBD"/>
    <property type="match status" value="1"/>
</dbReference>
<evidence type="ECO:0000256" key="8">
    <source>
        <dbReference type="ARBA" id="ARBA00022741"/>
    </source>
</evidence>
<dbReference type="SMART" id="SM00873">
    <property type="entry name" value="B3_4"/>
    <property type="match status" value="1"/>
</dbReference>
<evidence type="ECO:0000256" key="12">
    <source>
        <dbReference type="ARBA" id="ARBA00022917"/>
    </source>
</evidence>
<dbReference type="InterPro" id="IPR036690">
    <property type="entry name" value="Fdx_antiC-bd_sf"/>
</dbReference>
<dbReference type="Pfam" id="PF03147">
    <property type="entry name" value="FDX-ACB"/>
    <property type="match status" value="1"/>
</dbReference>
<dbReference type="SUPFAM" id="SSF50249">
    <property type="entry name" value="Nucleic acid-binding proteins"/>
    <property type="match status" value="1"/>
</dbReference>
<dbReference type="GO" id="GO:0016874">
    <property type="term" value="F:ligase activity"/>
    <property type="evidence" value="ECO:0007669"/>
    <property type="project" value="UniProtKB-KW"/>
</dbReference>
<dbReference type="Pfam" id="PF17759">
    <property type="entry name" value="tRNA_synthFbeta"/>
    <property type="match status" value="1"/>
</dbReference>
<feature type="domain" description="B5" evidence="19">
    <location>
        <begin position="406"/>
        <end position="478"/>
    </location>
</feature>
<dbReference type="InterPro" id="IPR012340">
    <property type="entry name" value="NA-bd_OB-fold"/>
</dbReference>
<proteinExistence type="inferred from homology"/>
<keyword evidence="7 15" id="KW-0479">Metal-binding</keyword>
<evidence type="ECO:0000256" key="5">
    <source>
        <dbReference type="ARBA" id="ARBA00022555"/>
    </source>
</evidence>
<dbReference type="SUPFAM" id="SSF56037">
    <property type="entry name" value="PheT/TilS domain"/>
    <property type="match status" value="1"/>
</dbReference>
<dbReference type="SUPFAM" id="SSF54991">
    <property type="entry name" value="Anticodon-binding domain of PheRS"/>
    <property type="match status" value="1"/>
</dbReference>
<comment type="similarity">
    <text evidence="2 15">Belongs to the phenylalanyl-tRNA synthetase beta subunit family. Type 1 subfamily.</text>
</comment>
<keyword evidence="8 15" id="KW-0547">Nucleotide-binding</keyword>
<dbReference type="Gene3D" id="2.40.50.140">
    <property type="entry name" value="Nucleic acid-binding proteins"/>
    <property type="match status" value="1"/>
</dbReference>
<dbReference type="NCBIfam" id="TIGR00472">
    <property type="entry name" value="pheT_bact"/>
    <property type="match status" value="1"/>
</dbReference>
<comment type="subunit">
    <text evidence="3 15">Tetramer of two alpha and two beta subunits.</text>
</comment>
<comment type="subcellular location">
    <subcellularLocation>
        <location evidence="1 15">Cytoplasm</location>
    </subcellularLocation>
</comment>
<keyword evidence="13 15" id="KW-0030">Aminoacyl-tRNA synthetase</keyword>
<dbReference type="SUPFAM" id="SSF55681">
    <property type="entry name" value="Class II aaRS and biotin synthetases"/>
    <property type="match status" value="1"/>
</dbReference>
<feature type="binding site" evidence="15">
    <location>
        <position position="465"/>
    </location>
    <ligand>
        <name>Mg(2+)</name>
        <dbReference type="ChEBI" id="CHEBI:18420"/>
        <note>shared with alpha subunit</note>
    </ligand>
</feature>
<name>A0ABZ0UME1_9RICK</name>
<gene>
    <name evidence="15" type="primary">pheT</name>
    <name evidence="20" type="ORF">Bandiella_01026</name>
</gene>
<evidence type="ECO:0000256" key="11">
    <source>
        <dbReference type="ARBA" id="ARBA00022884"/>
    </source>
</evidence>
<comment type="catalytic activity">
    <reaction evidence="14 15">
        <text>tRNA(Phe) + L-phenylalanine + ATP = L-phenylalanyl-tRNA(Phe) + AMP + diphosphate + H(+)</text>
        <dbReference type="Rhea" id="RHEA:19413"/>
        <dbReference type="Rhea" id="RHEA-COMP:9668"/>
        <dbReference type="Rhea" id="RHEA-COMP:9699"/>
        <dbReference type="ChEBI" id="CHEBI:15378"/>
        <dbReference type="ChEBI" id="CHEBI:30616"/>
        <dbReference type="ChEBI" id="CHEBI:33019"/>
        <dbReference type="ChEBI" id="CHEBI:58095"/>
        <dbReference type="ChEBI" id="CHEBI:78442"/>
        <dbReference type="ChEBI" id="CHEBI:78531"/>
        <dbReference type="ChEBI" id="CHEBI:456215"/>
        <dbReference type="EC" id="6.1.1.20"/>
    </reaction>
</comment>
<dbReference type="SUPFAM" id="SSF46955">
    <property type="entry name" value="Putative DNA-binding domain"/>
    <property type="match status" value="1"/>
</dbReference>
<dbReference type="EC" id="6.1.1.20" evidence="15"/>
<dbReference type="InterPro" id="IPR005147">
    <property type="entry name" value="tRNA_synthase_B5-dom"/>
</dbReference>
<evidence type="ECO:0000256" key="9">
    <source>
        <dbReference type="ARBA" id="ARBA00022840"/>
    </source>
</evidence>
<sequence>MKFTRKWLNAHVKINMGCELLAQTLSSIGLEVEEVVDKEKIYSQFLIAEIIEAKQHPNADALRVCIVDNGKEHLQIVCGAKNARAGIKVVLAPVGCVIPQNGMIIKACKIRDVESHGMLCSEFELALTKDDSDGIMEIIASSQSVGMDFAEFTGLNDKLIDINITPNRGDCASVRGIARDVAAAGIGELVALPFDGGTFDFEHGATIPFNVDIKDKAACQEIAFCYIKGVDNTLDTNKNITSIFRLLGIKSHTPLIYISNFSMYEYGRPNHIYDADKIEGDILVRFSREGEKFTSLEEKDYVLPDGILVIADDQKILAIAGVIGGSSSKVDQNTKNVVIEVANFHPDEVAKSTRILHIKTESSFRFERRVDYASTSAFMYYIVDLIRKSCGGQVAGSLRAYGSPIDYIDKIQLNYTEIEKLLGIKVDQKKANDILQKLGFTQVGDSIVIPTWRQGDIIDNADIAEEIIRLQGINADNKIAHDYSYSIQALKVKGVEFNELFRDVLVARGVDEAISWSFINQDHAKLFTDGQLKKLVNPISQELAVMRCSIIPGLLQVIRNNMARGLRDFSFFEIGKIFHGNEENCLAVVRIGDATQNGVLSRQRKFDFYDVKDDLYALLREINISEDNLLMKKAAPSYYHPGKSASIYIGKQLIAYVGELHPKVAGQFNMSDCINCMELFCDKLPQKNLDKRTSLSLSEFQSVNRDFAFFIDDDVESMEVIKAVKSLKIDIIDKVSIFDVYKDKNSSSSKKSVAFSIRLQPKTKTLVEEDIENISKMVVHVIKEKLNGELRGK</sequence>
<evidence type="ECO:0000256" key="7">
    <source>
        <dbReference type="ARBA" id="ARBA00022723"/>
    </source>
</evidence>
<accession>A0ABZ0UME1</accession>
<dbReference type="InterPro" id="IPR009061">
    <property type="entry name" value="DNA-bd_dom_put_sf"/>
</dbReference>
<keyword evidence="12 15" id="KW-0648">Protein biosynthesis</keyword>
<keyword evidence="11 16" id="KW-0694">RNA-binding</keyword>
<dbReference type="PANTHER" id="PTHR10947">
    <property type="entry name" value="PHENYLALANYL-TRNA SYNTHETASE BETA CHAIN AND LEUCINE-RICH REPEAT-CONTAINING PROTEIN 47"/>
    <property type="match status" value="1"/>
</dbReference>
<reference evidence="20 21" key="1">
    <citation type="submission" date="2022-11" db="EMBL/GenBank/DDBJ databases">
        <title>Host association and intracellularity evolved multiple times independently in the Rickettsiales.</title>
        <authorList>
            <person name="Castelli M."/>
            <person name="Nardi T."/>
            <person name="Gammuto L."/>
            <person name="Bellinzona G."/>
            <person name="Sabaneyeva E."/>
            <person name="Potekhin A."/>
            <person name="Serra V."/>
            <person name="Petroni G."/>
            <person name="Sassera D."/>
        </authorList>
    </citation>
    <scope>NUCLEOTIDE SEQUENCE [LARGE SCALE GENOMIC DNA]</scope>
    <source>
        <strain evidence="20 21">NDG2</strain>
    </source>
</reference>
<dbReference type="SMART" id="SM00896">
    <property type="entry name" value="FDX-ACB"/>
    <property type="match status" value="1"/>
</dbReference>
<evidence type="ECO:0000256" key="4">
    <source>
        <dbReference type="ARBA" id="ARBA00022490"/>
    </source>
</evidence>
<dbReference type="CDD" id="cd00769">
    <property type="entry name" value="PheRS_beta_core"/>
    <property type="match status" value="1"/>
</dbReference>
<dbReference type="PROSITE" id="PS51447">
    <property type="entry name" value="FDX_ACB"/>
    <property type="match status" value="1"/>
</dbReference>
<evidence type="ECO:0000256" key="3">
    <source>
        <dbReference type="ARBA" id="ARBA00011209"/>
    </source>
</evidence>
<feature type="binding site" evidence="15">
    <location>
        <position position="456"/>
    </location>
    <ligand>
        <name>Mg(2+)</name>
        <dbReference type="ChEBI" id="CHEBI:18420"/>
        <note>shared with alpha subunit</note>
    </ligand>
</feature>
<feature type="binding site" evidence="15">
    <location>
        <position position="462"/>
    </location>
    <ligand>
        <name>Mg(2+)</name>
        <dbReference type="ChEBI" id="CHEBI:18420"/>
        <note>shared with alpha subunit</note>
    </ligand>
</feature>
<evidence type="ECO:0000256" key="15">
    <source>
        <dbReference type="HAMAP-Rule" id="MF_00283"/>
    </source>
</evidence>
<dbReference type="InterPro" id="IPR002547">
    <property type="entry name" value="tRNA-bd_dom"/>
</dbReference>
<evidence type="ECO:0000256" key="14">
    <source>
        <dbReference type="ARBA" id="ARBA00049255"/>
    </source>
</evidence>
<dbReference type="Pfam" id="PF03483">
    <property type="entry name" value="B3_4"/>
    <property type="match status" value="1"/>
</dbReference>
<dbReference type="NCBIfam" id="NF045760">
    <property type="entry name" value="YtpR"/>
    <property type="match status" value="1"/>
</dbReference>
<dbReference type="PANTHER" id="PTHR10947:SF0">
    <property type="entry name" value="PHENYLALANINE--TRNA LIGASE BETA SUBUNIT"/>
    <property type="match status" value="1"/>
</dbReference>
<evidence type="ECO:0000313" key="21">
    <source>
        <dbReference type="Proteomes" id="UP001327219"/>
    </source>
</evidence>
<protein>
    <recommendedName>
        <fullName evidence="15">Phenylalanine--tRNA ligase beta subunit</fullName>
        <ecNumber evidence="15">6.1.1.20</ecNumber>
    </recommendedName>
    <alternativeName>
        <fullName evidence="15">Phenylalanyl-tRNA synthetase beta subunit</fullName>
        <shortName evidence="15">PheRS</shortName>
    </alternativeName>
</protein>
<dbReference type="InterPro" id="IPR041616">
    <property type="entry name" value="PheRS_beta_core"/>
</dbReference>
<feature type="binding site" evidence="15">
    <location>
        <position position="466"/>
    </location>
    <ligand>
        <name>Mg(2+)</name>
        <dbReference type="ChEBI" id="CHEBI:18420"/>
        <note>shared with alpha subunit</note>
    </ligand>
</feature>
<dbReference type="Proteomes" id="UP001327219">
    <property type="component" value="Chromosome"/>
</dbReference>